<reference evidence="2" key="1">
    <citation type="journal article" date="2020" name="Stud. Mycol.">
        <title>101 Dothideomycetes genomes: a test case for predicting lifestyles and emergence of pathogens.</title>
        <authorList>
            <person name="Haridas S."/>
            <person name="Albert R."/>
            <person name="Binder M."/>
            <person name="Bloem J."/>
            <person name="Labutti K."/>
            <person name="Salamov A."/>
            <person name="Andreopoulos B."/>
            <person name="Baker S."/>
            <person name="Barry K."/>
            <person name="Bills G."/>
            <person name="Bluhm B."/>
            <person name="Cannon C."/>
            <person name="Castanera R."/>
            <person name="Culley D."/>
            <person name="Daum C."/>
            <person name="Ezra D."/>
            <person name="Gonzalez J."/>
            <person name="Henrissat B."/>
            <person name="Kuo A."/>
            <person name="Liang C."/>
            <person name="Lipzen A."/>
            <person name="Lutzoni F."/>
            <person name="Magnuson J."/>
            <person name="Mondo S."/>
            <person name="Nolan M."/>
            <person name="Ohm R."/>
            <person name="Pangilinan J."/>
            <person name="Park H.-J."/>
            <person name="Ramirez L."/>
            <person name="Alfaro M."/>
            <person name="Sun H."/>
            <person name="Tritt A."/>
            <person name="Yoshinaga Y."/>
            <person name="Zwiers L.-H."/>
            <person name="Turgeon B."/>
            <person name="Goodwin S."/>
            <person name="Spatafora J."/>
            <person name="Crous P."/>
            <person name="Grigoriev I."/>
        </authorList>
    </citation>
    <scope>NUCLEOTIDE SEQUENCE</scope>
    <source>
        <strain evidence="2">CBS 116005</strain>
    </source>
</reference>
<evidence type="ECO:0000313" key="2">
    <source>
        <dbReference type="EMBL" id="KAF2774219.1"/>
    </source>
</evidence>
<dbReference type="PANTHER" id="PTHR28630:SF3">
    <property type="entry name" value="PEROXIREDOXIN-LIKE 2C"/>
    <property type="match status" value="1"/>
</dbReference>
<gene>
    <name evidence="2" type="ORF">EJ03DRAFT_370328</name>
</gene>
<name>A0A6G1LNP3_9PEZI</name>
<dbReference type="EMBL" id="ML995808">
    <property type="protein sequence ID" value="KAF2774219.1"/>
    <property type="molecule type" value="Genomic_DNA"/>
</dbReference>
<organism evidence="2 3">
    <name type="scientific">Teratosphaeria nubilosa</name>
    <dbReference type="NCBI Taxonomy" id="161662"/>
    <lineage>
        <taxon>Eukaryota</taxon>
        <taxon>Fungi</taxon>
        <taxon>Dikarya</taxon>
        <taxon>Ascomycota</taxon>
        <taxon>Pezizomycotina</taxon>
        <taxon>Dothideomycetes</taxon>
        <taxon>Dothideomycetidae</taxon>
        <taxon>Mycosphaerellales</taxon>
        <taxon>Teratosphaeriaceae</taxon>
        <taxon>Teratosphaeria</taxon>
    </lineage>
</organism>
<sequence length="200" mass="22084">MVYTPCPPPALTTPPPTPKPLPPPAPSKSSPKTTPHTPHPFSSLLTPTHQTLLIFIRHFYFGYCEDYVRALSHHLPPSRLAKTTPPTTLKIIGCGHPTVVADYKRRTNCPFEIYCDPPRTLYKKLGMMCNLELGPKPGYAEGGALGRTWASMCTLFESRIKGLKGGGAYDENGSERMRNTRDHAEVKELEEVLGLEGEKG</sequence>
<feature type="compositionally biased region" description="Pro residues" evidence="1">
    <location>
        <begin position="1"/>
        <end position="26"/>
    </location>
</feature>
<feature type="compositionally biased region" description="Low complexity" evidence="1">
    <location>
        <begin position="27"/>
        <end position="40"/>
    </location>
</feature>
<dbReference type="PANTHER" id="PTHR28630">
    <property type="match status" value="1"/>
</dbReference>
<protein>
    <submittedName>
        <fullName evidence="2">Uncharacterized protein</fullName>
    </submittedName>
</protein>
<keyword evidence="3" id="KW-1185">Reference proteome</keyword>
<dbReference type="Pfam" id="PF13911">
    <property type="entry name" value="AhpC-TSA_2"/>
    <property type="match status" value="1"/>
</dbReference>
<evidence type="ECO:0000256" key="1">
    <source>
        <dbReference type="SAM" id="MobiDB-lite"/>
    </source>
</evidence>
<evidence type="ECO:0000313" key="3">
    <source>
        <dbReference type="Proteomes" id="UP000799436"/>
    </source>
</evidence>
<proteinExistence type="predicted"/>
<accession>A0A6G1LNP3</accession>
<dbReference type="Proteomes" id="UP000799436">
    <property type="component" value="Unassembled WGS sequence"/>
</dbReference>
<dbReference type="InterPro" id="IPR032801">
    <property type="entry name" value="PXL2A/B/C"/>
</dbReference>
<feature type="region of interest" description="Disordered" evidence="1">
    <location>
        <begin position="1"/>
        <end position="43"/>
    </location>
</feature>
<dbReference type="AlphaFoldDB" id="A0A6G1LNP3"/>
<dbReference type="OrthoDB" id="40334at2759"/>